<dbReference type="EMBL" id="BLXT01005378">
    <property type="protein sequence ID" value="GFO22353.1"/>
    <property type="molecule type" value="Genomic_DNA"/>
</dbReference>
<feature type="region of interest" description="Disordered" evidence="1">
    <location>
        <begin position="61"/>
        <end position="101"/>
    </location>
</feature>
<keyword evidence="2" id="KW-0695">RNA-directed DNA polymerase</keyword>
<evidence type="ECO:0000313" key="3">
    <source>
        <dbReference type="Proteomes" id="UP000735302"/>
    </source>
</evidence>
<name>A0AAV4BT32_9GAST</name>
<dbReference type="AlphaFoldDB" id="A0AAV4BT32"/>
<organism evidence="2 3">
    <name type="scientific">Plakobranchus ocellatus</name>
    <dbReference type="NCBI Taxonomy" id="259542"/>
    <lineage>
        <taxon>Eukaryota</taxon>
        <taxon>Metazoa</taxon>
        <taxon>Spiralia</taxon>
        <taxon>Lophotrochozoa</taxon>
        <taxon>Mollusca</taxon>
        <taxon>Gastropoda</taxon>
        <taxon>Heterobranchia</taxon>
        <taxon>Euthyneura</taxon>
        <taxon>Panpulmonata</taxon>
        <taxon>Sacoglossa</taxon>
        <taxon>Placobranchoidea</taxon>
        <taxon>Plakobranchidae</taxon>
        <taxon>Plakobranchus</taxon>
    </lineage>
</organism>
<accession>A0AAV4BT32</accession>
<gene>
    <name evidence="2" type="ORF">PoB_004885800</name>
</gene>
<evidence type="ECO:0000256" key="1">
    <source>
        <dbReference type="SAM" id="MobiDB-lite"/>
    </source>
</evidence>
<feature type="compositionally biased region" description="Polar residues" evidence="1">
    <location>
        <begin position="71"/>
        <end position="85"/>
    </location>
</feature>
<evidence type="ECO:0000313" key="2">
    <source>
        <dbReference type="EMBL" id="GFO22353.1"/>
    </source>
</evidence>
<proteinExistence type="predicted"/>
<dbReference type="Proteomes" id="UP000735302">
    <property type="component" value="Unassembled WGS sequence"/>
</dbReference>
<protein>
    <submittedName>
        <fullName evidence="2">Reverse transcriptase</fullName>
    </submittedName>
</protein>
<keyword evidence="2" id="KW-0808">Transferase</keyword>
<keyword evidence="3" id="KW-1185">Reference proteome</keyword>
<sequence>MLTETSPRTTNVGLEMFCSCICGRRFATERGMKIHRTKMGCLSMSSQQQRTAIADTMLENQCQGPPRRCTETPQQRQTSKDQFATSKFRKAMEKSGQQNSP</sequence>
<reference evidence="2 3" key="1">
    <citation type="journal article" date="2021" name="Elife">
        <title>Chloroplast acquisition without the gene transfer in kleptoplastic sea slugs, Plakobranchus ocellatus.</title>
        <authorList>
            <person name="Maeda T."/>
            <person name="Takahashi S."/>
            <person name="Yoshida T."/>
            <person name="Shimamura S."/>
            <person name="Takaki Y."/>
            <person name="Nagai Y."/>
            <person name="Toyoda A."/>
            <person name="Suzuki Y."/>
            <person name="Arimoto A."/>
            <person name="Ishii H."/>
            <person name="Satoh N."/>
            <person name="Nishiyama T."/>
            <person name="Hasebe M."/>
            <person name="Maruyama T."/>
            <person name="Minagawa J."/>
            <person name="Obokata J."/>
            <person name="Shigenobu S."/>
        </authorList>
    </citation>
    <scope>NUCLEOTIDE SEQUENCE [LARGE SCALE GENOMIC DNA]</scope>
</reference>
<comment type="caution">
    <text evidence="2">The sequence shown here is derived from an EMBL/GenBank/DDBJ whole genome shotgun (WGS) entry which is preliminary data.</text>
</comment>
<keyword evidence="2" id="KW-0548">Nucleotidyltransferase</keyword>
<dbReference type="GO" id="GO:0003964">
    <property type="term" value="F:RNA-directed DNA polymerase activity"/>
    <property type="evidence" value="ECO:0007669"/>
    <property type="project" value="UniProtKB-KW"/>
</dbReference>